<protein>
    <submittedName>
        <fullName evidence="2">BolA family transcriptional regulator</fullName>
    </submittedName>
</protein>
<dbReference type="OrthoDB" id="5296536at2"/>
<dbReference type="PANTHER" id="PTHR46230:SF7">
    <property type="entry name" value="BOLA-LIKE PROTEIN 1"/>
    <property type="match status" value="1"/>
</dbReference>
<evidence type="ECO:0000313" key="2">
    <source>
        <dbReference type="EMBL" id="ETD67946.1"/>
    </source>
</evidence>
<dbReference type="AlphaFoldDB" id="V8FVQ2"/>
<comment type="caution">
    <text evidence="2">The sequence shown here is derived from an EMBL/GenBank/DDBJ whole genome shotgun (WGS) entry which is preliminary data.</text>
</comment>
<gene>
    <name evidence="2" type="ORF">V757_10635</name>
</gene>
<dbReference type="InterPro" id="IPR002634">
    <property type="entry name" value="BolA"/>
</dbReference>
<proteinExistence type="inferred from homology"/>
<comment type="similarity">
    <text evidence="1">Belongs to the BolA/IbaG family.</text>
</comment>
<evidence type="ECO:0000313" key="3">
    <source>
        <dbReference type="Proteomes" id="UP000018766"/>
    </source>
</evidence>
<dbReference type="InterPro" id="IPR036065">
    <property type="entry name" value="BolA-like_sf"/>
</dbReference>
<dbReference type="PATRIC" id="fig|1414851.3.peg.2223"/>
<dbReference type="GO" id="GO:0016226">
    <property type="term" value="P:iron-sulfur cluster assembly"/>
    <property type="evidence" value="ECO:0007669"/>
    <property type="project" value="TreeGrafter"/>
</dbReference>
<dbReference type="PIRSF" id="PIRSF003113">
    <property type="entry name" value="BolA"/>
    <property type="match status" value="1"/>
</dbReference>
<evidence type="ECO:0000256" key="1">
    <source>
        <dbReference type="RuleBase" id="RU003860"/>
    </source>
</evidence>
<sequence>MTSNPRADLLKERLQQLDPLELIIEDESHLHAGHAGSRNGASHFRVTICSEQFRGLTRVAQQRLVFDTLNDLLPYPIHALALITKIPS</sequence>
<dbReference type="RefSeq" id="WP_023952547.1">
    <property type="nucleotide sequence ID" value="NZ_AYSV01000112.1"/>
</dbReference>
<name>V8FVQ2_9BURK</name>
<dbReference type="PANTHER" id="PTHR46230">
    <property type="match status" value="1"/>
</dbReference>
<dbReference type="Gene3D" id="3.30.300.90">
    <property type="entry name" value="BolA-like"/>
    <property type="match status" value="1"/>
</dbReference>
<organism evidence="2 3">
    <name type="scientific">Pelistega indica</name>
    <dbReference type="NCBI Taxonomy" id="1414851"/>
    <lineage>
        <taxon>Bacteria</taxon>
        <taxon>Pseudomonadati</taxon>
        <taxon>Pseudomonadota</taxon>
        <taxon>Betaproteobacteria</taxon>
        <taxon>Burkholderiales</taxon>
        <taxon>Alcaligenaceae</taxon>
        <taxon>Pelistega</taxon>
    </lineage>
</organism>
<dbReference type="SUPFAM" id="SSF82657">
    <property type="entry name" value="BolA-like"/>
    <property type="match status" value="1"/>
</dbReference>
<dbReference type="Proteomes" id="UP000018766">
    <property type="component" value="Unassembled WGS sequence"/>
</dbReference>
<keyword evidence="3" id="KW-1185">Reference proteome</keyword>
<reference evidence="2 3" key="1">
    <citation type="submission" date="2013-11" db="EMBL/GenBank/DDBJ databases">
        <title>Genomic analysis of Pelistega sp. HM-7.</title>
        <authorList>
            <person name="Kumbhare S.V."/>
            <person name="Shetty S.A."/>
            <person name="Sharma O."/>
            <person name="Dhotre D.P."/>
        </authorList>
    </citation>
    <scope>NUCLEOTIDE SEQUENCE [LARGE SCALE GENOMIC DNA]</scope>
    <source>
        <strain evidence="2 3">HM-7</strain>
    </source>
</reference>
<accession>V8FVQ2</accession>
<dbReference type="EMBL" id="AYSV01000112">
    <property type="protein sequence ID" value="ETD67946.1"/>
    <property type="molecule type" value="Genomic_DNA"/>
</dbReference>
<dbReference type="Pfam" id="PF01722">
    <property type="entry name" value="BolA"/>
    <property type="match status" value="1"/>
</dbReference>